<dbReference type="SUPFAM" id="SSF158745">
    <property type="entry name" value="LanC-like"/>
    <property type="match status" value="1"/>
</dbReference>
<keyword evidence="4" id="KW-1185">Reference proteome</keyword>
<dbReference type="AlphaFoldDB" id="A0A1D2KZQ3"/>
<keyword evidence="1" id="KW-0862">Zinc</keyword>
<dbReference type="GO" id="GO:0046872">
    <property type="term" value="F:metal ion binding"/>
    <property type="evidence" value="ECO:0007669"/>
    <property type="project" value="UniProtKB-KW"/>
</dbReference>
<evidence type="ECO:0000313" key="4">
    <source>
        <dbReference type="Proteomes" id="UP000243591"/>
    </source>
</evidence>
<dbReference type="KEGG" id="bths:CNY62_11985"/>
<dbReference type="InterPro" id="IPR012341">
    <property type="entry name" value="6hp_glycosidase-like_sf"/>
</dbReference>
<name>A0A1D2KZQ3_BROTH</name>
<gene>
    <name evidence="3" type="ORF">CNY62_11985</name>
</gene>
<feature type="binding site" evidence="1">
    <location>
        <position position="783"/>
    </location>
    <ligand>
        <name>Zn(2+)</name>
        <dbReference type="ChEBI" id="CHEBI:29105"/>
    </ligand>
</feature>
<keyword evidence="1" id="KW-0479">Metal-binding</keyword>
<feature type="binding site" evidence="1">
    <location>
        <position position="839"/>
    </location>
    <ligand>
        <name>Zn(2+)</name>
        <dbReference type="ChEBI" id="CHEBI:29105"/>
    </ligand>
</feature>
<dbReference type="Pfam" id="PF05147">
    <property type="entry name" value="LANC_like"/>
    <property type="match status" value="1"/>
</dbReference>
<dbReference type="InterPro" id="IPR007822">
    <property type="entry name" value="LANC-like"/>
</dbReference>
<dbReference type="RefSeq" id="WP_069133649.1">
    <property type="nucleotide sequence ID" value="NZ_CP023483.1"/>
</dbReference>
<dbReference type="PRINTS" id="PR01950">
    <property type="entry name" value="LANCSUPER"/>
</dbReference>
<reference evidence="3 4" key="1">
    <citation type="submission" date="2017-09" db="EMBL/GenBank/DDBJ databases">
        <title>Complete Genome Sequences of Two Strains of the Meat Spoilage Bacterium Brochothrix thermosphacta Isolated from Ground Chicken.</title>
        <authorList>
            <person name="Paoli G.C."/>
            <person name="Wijey C."/>
            <person name="Chen C.-Y."/>
            <person name="Nguyen L."/>
            <person name="Yan X."/>
            <person name="Irwin P.L."/>
        </authorList>
    </citation>
    <scope>NUCLEOTIDE SEQUENCE [LARGE SCALE GENOMIC DNA]</scope>
    <source>
        <strain evidence="3 4">BI</strain>
    </source>
</reference>
<dbReference type="GO" id="GO:0031179">
    <property type="term" value="P:peptide modification"/>
    <property type="evidence" value="ECO:0007669"/>
    <property type="project" value="InterPro"/>
</dbReference>
<dbReference type="InterPro" id="IPR017146">
    <property type="entry name" value="Lanti_2_LanM"/>
</dbReference>
<evidence type="ECO:0000313" key="3">
    <source>
        <dbReference type="EMBL" id="ATF27020.1"/>
    </source>
</evidence>
<dbReference type="NCBIfam" id="TIGR03897">
    <property type="entry name" value="lanti_2_LanM"/>
    <property type="match status" value="1"/>
</dbReference>
<dbReference type="Pfam" id="PF13575">
    <property type="entry name" value="DUF4135"/>
    <property type="match status" value="1"/>
</dbReference>
<dbReference type="CDD" id="cd04792">
    <property type="entry name" value="LanM-like"/>
    <property type="match status" value="1"/>
</dbReference>
<sequence length="924" mass="106859">MLKREMKYQFNEFLEYAIEQLDIQYEELIDNIYLKSLVLDICGKALVLIINEKSRRGELSGENPESRYDFFEERYSKSGKVYQQLMSKYPTIYHDLMTQVHVYVALVKRIKERFNSDRQLLVNQGIIHNLSEEILFLKIKGDFHNGKAVVELTTNLSKLIYKPKSVKNDVFFYKILEHIKALDKNEERNARVLGFYNLKILDQDSYGWVEFLNQEPVSSLEEANRYYKRVGYLLSIAYMINLTDLHFENIICKGEYPNIIDLETLFSISMFESEFENEATDSIQSKISNSVYATGMLPVLGNENQFGGDTSGILGGSFTREERVIINPFRDDIQFEKKIIRQKSKDHIPYIIKSKQKEYCNPYNYLDDIDDGFSLGYQLILRHKDNMKFYIESESKSVSTRILIRNTMEYSALIQAAKSPIYADKRAMIFEKLKSFDKGLEPAIIEAEINQLSSLSIPFFMCKLNSVNVTDLNGQIICKLIVTPFEQFLSKLEMCNFNDLNQQKKLIDFSIHGQEKLFKDGESFSEYHFSNGTQRDIDDSIRNLVKIIESNAFIGEHDQSINWMNLGVSMNDQIVFESLGNDIYKGLSGIGISLLEYNELAPNWNTESILKLIYASVKKGFVKKLKENSAVDYSFYNGLIGELAFLKKYEEYFKISDVKFPTYLTRMIHIMLENPFELNDLIAGEAGIIIYLCGLDDKLTYKKEIKQLGNKLLNSLNLEQCIASYAHGNSGVMTALLYVYQLFQDKEFLVLFFKLLENEKKIKISRGWKDCRQQGNNFAAYWCHGATGQTLARMMWLDMDKKCKFLNSNQYDKIIDELDELIDITLNEGMDESNFCLCHGIAGNLMIANFYQVNFDKDNKSLQTRIAENIYSICNHGLKKGWICGLGSEFYSYGMMTGISGILYALVRYKKGKDDLGILLPNMR</sequence>
<evidence type="ECO:0000259" key="2">
    <source>
        <dbReference type="Pfam" id="PF13575"/>
    </source>
</evidence>
<accession>A0A1D2KZQ3</accession>
<dbReference type="EMBL" id="CP023483">
    <property type="protein sequence ID" value="ATF27020.1"/>
    <property type="molecule type" value="Genomic_DNA"/>
</dbReference>
<dbReference type="Gene3D" id="1.50.10.10">
    <property type="match status" value="1"/>
</dbReference>
<evidence type="ECO:0000256" key="1">
    <source>
        <dbReference type="PIRSR" id="PIRSR607822-1"/>
    </source>
</evidence>
<dbReference type="Proteomes" id="UP000243591">
    <property type="component" value="Chromosome"/>
</dbReference>
<feature type="domain" description="Lantibiotic biosynthesis protein dehydration" evidence="2">
    <location>
        <begin position="89"/>
        <end position="462"/>
    </location>
</feature>
<dbReference type="PIRSF" id="PIRSF037228">
    <property type="entry name" value="Lant_mod_RumM"/>
    <property type="match status" value="1"/>
</dbReference>
<proteinExistence type="predicted"/>
<dbReference type="SMART" id="SM01260">
    <property type="entry name" value="LANC_like"/>
    <property type="match status" value="1"/>
</dbReference>
<organism evidence="3 4">
    <name type="scientific">Brochothrix thermosphacta</name>
    <name type="common">Microbacterium thermosphactum</name>
    <dbReference type="NCBI Taxonomy" id="2756"/>
    <lineage>
        <taxon>Bacteria</taxon>
        <taxon>Bacillati</taxon>
        <taxon>Bacillota</taxon>
        <taxon>Bacilli</taxon>
        <taxon>Bacillales</taxon>
        <taxon>Listeriaceae</taxon>
        <taxon>Brochothrix</taxon>
    </lineage>
</organism>
<dbReference type="GO" id="GO:0005975">
    <property type="term" value="P:carbohydrate metabolic process"/>
    <property type="evidence" value="ECO:0007669"/>
    <property type="project" value="InterPro"/>
</dbReference>
<protein>
    <submittedName>
        <fullName evidence="3">Type 2 lantipeptide synthetase LanM</fullName>
    </submittedName>
</protein>
<feature type="binding site" evidence="1">
    <location>
        <position position="838"/>
    </location>
    <ligand>
        <name>Zn(2+)</name>
        <dbReference type="ChEBI" id="CHEBI:29105"/>
    </ligand>
</feature>
<dbReference type="InterPro" id="IPR025410">
    <property type="entry name" value="Lant_dehyd"/>
</dbReference>